<dbReference type="GO" id="GO:0016491">
    <property type="term" value="F:oxidoreductase activity"/>
    <property type="evidence" value="ECO:0007669"/>
    <property type="project" value="InterPro"/>
</dbReference>
<dbReference type="EMBL" id="BJZQ01000009">
    <property type="protein sequence ID" value="GEO89720.1"/>
    <property type="molecule type" value="Genomic_DNA"/>
</dbReference>
<name>A0A512HWC3_9ACTN</name>
<evidence type="ECO:0000256" key="1">
    <source>
        <dbReference type="ARBA" id="ARBA00022857"/>
    </source>
</evidence>
<dbReference type="PANTHER" id="PTHR44154">
    <property type="entry name" value="QUINONE OXIDOREDUCTASE"/>
    <property type="match status" value="1"/>
</dbReference>
<dbReference type="SMART" id="SM00829">
    <property type="entry name" value="PKS_ER"/>
    <property type="match status" value="1"/>
</dbReference>
<sequence>MARYVTYAQTGGPEVLEVSEGPEPTPGDGQVVVEVRAAGVNPIDTKLRAGIRPSPPFTEPRRAGFDGAGVIVAVGEGVDGCGIGDEVVVQNTQGTYATHVVATPGHLTSKPAGVGFEVAAALGVPVATAYQVLRSLGVETGDTLLVHGGSGSVGQAAIQLARTMGAEVVATAGERNHERLRELGAVPVTYGTGLLERLREAAPQGFTVSLDCAGTEEALETSLELVDRTRIGTIVQGAQYHELGLQAWSGGSPEPLTPEQQGWRDEAVGAVLPLIATGEFDVEIGRVLPLDDVVEAHRLSESGEVRGKIVLVP</sequence>
<dbReference type="Pfam" id="PF08240">
    <property type="entry name" value="ADH_N"/>
    <property type="match status" value="1"/>
</dbReference>
<keyword evidence="1" id="KW-0521">NADP</keyword>
<organism evidence="3 4">
    <name type="scientific">Aeromicrobium flavum</name>
    <dbReference type="NCBI Taxonomy" id="416568"/>
    <lineage>
        <taxon>Bacteria</taxon>
        <taxon>Bacillati</taxon>
        <taxon>Actinomycetota</taxon>
        <taxon>Actinomycetes</taxon>
        <taxon>Propionibacteriales</taxon>
        <taxon>Nocardioidaceae</taxon>
        <taxon>Aeromicrobium</taxon>
    </lineage>
</organism>
<dbReference type="Gene3D" id="3.90.180.10">
    <property type="entry name" value="Medium-chain alcohol dehydrogenases, catalytic domain"/>
    <property type="match status" value="1"/>
</dbReference>
<dbReference type="InterPro" id="IPR051603">
    <property type="entry name" value="Zinc-ADH_QOR/CCCR"/>
</dbReference>
<dbReference type="PANTHER" id="PTHR44154:SF1">
    <property type="entry name" value="QUINONE OXIDOREDUCTASE"/>
    <property type="match status" value="1"/>
</dbReference>
<reference evidence="3 4" key="1">
    <citation type="submission" date="2019-07" db="EMBL/GenBank/DDBJ databases">
        <title>Whole genome shotgun sequence of Aeromicrobium flavum NBRC 107625.</title>
        <authorList>
            <person name="Hosoyama A."/>
            <person name="Uohara A."/>
            <person name="Ohji S."/>
            <person name="Ichikawa N."/>
        </authorList>
    </citation>
    <scope>NUCLEOTIDE SEQUENCE [LARGE SCALE GENOMIC DNA]</scope>
    <source>
        <strain evidence="3 4">NBRC 107625</strain>
    </source>
</reference>
<dbReference type="Gene3D" id="3.40.50.720">
    <property type="entry name" value="NAD(P)-binding Rossmann-like Domain"/>
    <property type="match status" value="1"/>
</dbReference>
<dbReference type="CDD" id="cd05289">
    <property type="entry name" value="MDR_like_2"/>
    <property type="match status" value="1"/>
</dbReference>
<dbReference type="RefSeq" id="WP_146827588.1">
    <property type="nucleotide sequence ID" value="NZ_BAAAYQ010000001.1"/>
</dbReference>
<feature type="domain" description="Enoyl reductase (ER)" evidence="2">
    <location>
        <begin position="11"/>
        <end position="311"/>
    </location>
</feature>
<protein>
    <submittedName>
        <fullName evidence="3">Oxidoreductase</fullName>
    </submittedName>
</protein>
<dbReference type="InterPro" id="IPR013154">
    <property type="entry name" value="ADH-like_N"/>
</dbReference>
<evidence type="ECO:0000313" key="3">
    <source>
        <dbReference type="EMBL" id="GEO89720.1"/>
    </source>
</evidence>
<dbReference type="InterPro" id="IPR020843">
    <property type="entry name" value="ER"/>
</dbReference>
<dbReference type="AlphaFoldDB" id="A0A512HWC3"/>
<dbReference type="SUPFAM" id="SSF51735">
    <property type="entry name" value="NAD(P)-binding Rossmann-fold domains"/>
    <property type="match status" value="1"/>
</dbReference>
<dbReference type="InterPro" id="IPR011032">
    <property type="entry name" value="GroES-like_sf"/>
</dbReference>
<dbReference type="InterPro" id="IPR036291">
    <property type="entry name" value="NAD(P)-bd_dom_sf"/>
</dbReference>
<proteinExistence type="predicted"/>
<comment type="caution">
    <text evidence="3">The sequence shown here is derived from an EMBL/GenBank/DDBJ whole genome shotgun (WGS) entry which is preliminary data.</text>
</comment>
<dbReference type="Proteomes" id="UP000321769">
    <property type="component" value="Unassembled WGS sequence"/>
</dbReference>
<dbReference type="SUPFAM" id="SSF50129">
    <property type="entry name" value="GroES-like"/>
    <property type="match status" value="1"/>
</dbReference>
<gene>
    <name evidence="3" type="ORF">AFL01nite_20470</name>
</gene>
<evidence type="ECO:0000313" key="4">
    <source>
        <dbReference type="Proteomes" id="UP000321769"/>
    </source>
</evidence>
<evidence type="ECO:0000259" key="2">
    <source>
        <dbReference type="SMART" id="SM00829"/>
    </source>
</evidence>
<dbReference type="Pfam" id="PF13602">
    <property type="entry name" value="ADH_zinc_N_2"/>
    <property type="match status" value="1"/>
</dbReference>
<keyword evidence="4" id="KW-1185">Reference proteome</keyword>
<accession>A0A512HWC3</accession>
<dbReference type="OrthoDB" id="9801186at2"/>